<reference evidence="2 3" key="1">
    <citation type="submission" date="2017-07" db="EMBL/GenBank/DDBJ databases">
        <title>The Complete Genome of Streptomyces asterosporus-ZSY.</title>
        <authorList>
            <person name="Zhang S."/>
        </authorList>
    </citation>
    <scope>NUCLEOTIDE SEQUENCE [LARGE SCALE GENOMIC DNA]</scope>
    <source>
        <strain evidence="2 3">DSM 41452</strain>
    </source>
</reference>
<dbReference type="AlphaFoldDB" id="A0A514JLV2"/>
<dbReference type="Proteomes" id="UP000316215">
    <property type="component" value="Chromosome"/>
</dbReference>
<organism evidence="2 3">
    <name type="scientific">Streptomyces calvus</name>
    <dbReference type="NCBI Taxonomy" id="67282"/>
    <lineage>
        <taxon>Bacteria</taxon>
        <taxon>Bacillati</taxon>
        <taxon>Actinomycetota</taxon>
        <taxon>Actinomycetes</taxon>
        <taxon>Kitasatosporales</taxon>
        <taxon>Streptomycetaceae</taxon>
        <taxon>Streptomyces</taxon>
    </lineage>
</organism>
<dbReference type="KEGG" id="sast:CD934_06185"/>
<name>A0A514JLV2_9ACTN</name>
<dbReference type="RefSeq" id="WP_142231452.1">
    <property type="nucleotide sequence ID" value="NZ_CP022310.1"/>
</dbReference>
<protein>
    <submittedName>
        <fullName evidence="2">Uncharacterized protein</fullName>
    </submittedName>
</protein>
<accession>A0A514JLV2</accession>
<keyword evidence="1" id="KW-0812">Transmembrane</keyword>
<evidence type="ECO:0000313" key="2">
    <source>
        <dbReference type="EMBL" id="QDI68303.1"/>
    </source>
</evidence>
<dbReference type="EMBL" id="CP022310">
    <property type="protein sequence ID" value="QDI68303.1"/>
    <property type="molecule type" value="Genomic_DNA"/>
</dbReference>
<keyword evidence="1" id="KW-0472">Membrane</keyword>
<keyword evidence="3" id="KW-1185">Reference proteome</keyword>
<sequence>MLLNFTLEYFAESSARLRKWGVMLLALSGGLWLWFAVLLFTPHTVDQGEGGPADCESPFFTDRREANALAADGSRCAAERDWPELLAVLGASIPTSVAGTALFTTGAVSLRLNRHISAVADAIEPRDAAS</sequence>
<keyword evidence="1" id="KW-1133">Transmembrane helix</keyword>
<evidence type="ECO:0000313" key="3">
    <source>
        <dbReference type="Proteomes" id="UP000316215"/>
    </source>
</evidence>
<feature type="transmembrane region" description="Helical" evidence="1">
    <location>
        <begin position="20"/>
        <end position="40"/>
    </location>
</feature>
<proteinExistence type="predicted"/>
<evidence type="ECO:0000256" key="1">
    <source>
        <dbReference type="SAM" id="Phobius"/>
    </source>
</evidence>
<gene>
    <name evidence="2" type="ORF">CD934_06185</name>
</gene>